<protein>
    <submittedName>
        <fullName evidence="2">Uncharacterized protein</fullName>
    </submittedName>
</protein>
<evidence type="ECO:0000313" key="2">
    <source>
        <dbReference type="EMBL" id="JAT67944.1"/>
    </source>
</evidence>
<keyword evidence="1" id="KW-0812">Transmembrane</keyword>
<evidence type="ECO:0000256" key="1">
    <source>
        <dbReference type="SAM" id="Phobius"/>
    </source>
</evidence>
<keyword evidence="1" id="KW-1133">Transmembrane helix</keyword>
<dbReference type="EMBL" id="GDKF01010678">
    <property type="protein sequence ID" value="JAT67944.1"/>
    <property type="molecule type" value="Transcribed_RNA"/>
</dbReference>
<keyword evidence="1" id="KW-0472">Membrane</keyword>
<proteinExistence type="predicted"/>
<dbReference type="AlphaFoldDB" id="A0A1D1ZLT3"/>
<organism evidence="2">
    <name type="scientific">Auxenochlorella protothecoides</name>
    <name type="common">Green microalga</name>
    <name type="synonym">Chlorella protothecoides</name>
    <dbReference type="NCBI Taxonomy" id="3075"/>
    <lineage>
        <taxon>Eukaryota</taxon>
        <taxon>Viridiplantae</taxon>
        <taxon>Chlorophyta</taxon>
        <taxon>core chlorophytes</taxon>
        <taxon>Trebouxiophyceae</taxon>
        <taxon>Chlorellales</taxon>
        <taxon>Chlorellaceae</taxon>
        <taxon>Auxenochlorella</taxon>
    </lineage>
</organism>
<reference evidence="2" key="1">
    <citation type="submission" date="2015-08" db="EMBL/GenBank/DDBJ databases">
        <authorList>
            <person name="Babu N.S."/>
            <person name="Beckwith C.J."/>
            <person name="Beseler K.G."/>
            <person name="Brison A."/>
            <person name="Carone J.V."/>
            <person name="Caskin T.P."/>
            <person name="Diamond M."/>
            <person name="Durham M.E."/>
            <person name="Foxe J.M."/>
            <person name="Go M."/>
            <person name="Henderson B.A."/>
            <person name="Jones I.B."/>
            <person name="McGettigan J.A."/>
            <person name="Micheletti S.J."/>
            <person name="Nasrallah M.E."/>
            <person name="Ortiz D."/>
            <person name="Piller C.R."/>
            <person name="Privatt S.R."/>
            <person name="Schneider S.L."/>
            <person name="Sharp S."/>
            <person name="Smith T.C."/>
            <person name="Stanton J.D."/>
            <person name="Ullery H.E."/>
            <person name="Wilson R.J."/>
            <person name="Serrano M.G."/>
            <person name="Buck G."/>
            <person name="Lee V."/>
            <person name="Wang Y."/>
            <person name="Carvalho R."/>
            <person name="Voegtly L."/>
            <person name="Shi R."/>
            <person name="Duckworth R."/>
            <person name="Johnson A."/>
            <person name="Loviza R."/>
            <person name="Walstead R."/>
            <person name="Shah Z."/>
            <person name="Kiflezghi M."/>
            <person name="Wade K."/>
            <person name="Ball S.L."/>
            <person name="Bradley K.W."/>
            <person name="Asai D.J."/>
            <person name="Bowman C.A."/>
            <person name="Russell D.A."/>
            <person name="Pope W.H."/>
            <person name="Jacobs-Sera D."/>
            <person name="Hendrix R.W."/>
            <person name="Hatfull G.F."/>
        </authorList>
    </citation>
    <scope>NUCLEOTIDE SEQUENCE</scope>
</reference>
<feature type="transmembrane region" description="Helical" evidence="1">
    <location>
        <begin position="78"/>
        <end position="101"/>
    </location>
</feature>
<sequence length="212" mass="22831">MISSHTCCTPAGLGRVCPTSLLHVRGWCLQRTLPPGARLFSTPGDGYRRAPSRSRRPFIHAAAGGPSPNPRKIISLPLTVPPAGVTISAAVVLKLLILFFPDTPLAANMFHAGKMPIGLEVLWKTVPVALLLLGIAKWIVDTRRNKTPNFGLKITLIGLAGIILGRLLLLDFAWRKVLPLQAPAKESMQQRAMRQLHVPSSRVKPVGPSAGS</sequence>
<feature type="transmembrane region" description="Helical" evidence="1">
    <location>
        <begin position="121"/>
        <end position="140"/>
    </location>
</feature>
<feature type="transmembrane region" description="Helical" evidence="1">
    <location>
        <begin position="152"/>
        <end position="174"/>
    </location>
</feature>
<gene>
    <name evidence="2" type="ORF">g.25859</name>
</gene>
<name>A0A1D1ZLT3_AUXPR</name>
<accession>A0A1D1ZLT3</accession>